<dbReference type="EMBL" id="UYSU01034758">
    <property type="protein sequence ID" value="VDL95013.1"/>
    <property type="molecule type" value="Genomic_DNA"/>
</dbReference>
<accession>A0A183SWN0</accession>
<evidence type="ECO:0000313" key="3">
    <source>
        <dbReference type="WBParaSite" id="SSLN_0000896501-mRNA-1"/>
    </source>
</evidence>
<protein>
    <submittedName>
        <fullName evidence="3">C2H2-type domain-containing protein</fullName>
    </submittedName>
</protein>
<sequence length="157" mass="18089">MCDVSEATERILRLLNVCLVHRPEVIIQYLLMQPKGPLSPVDKSGVVYRVKCLDCPANYSEKTDKRLKSRMHEHTLAVKRSHVAIHNLEANNRFGFDSAQLVSRAEIKMVRNNRGLAIGCQFEQLQELSTSAIRGRQTPLRQEEKTNEDRAWWIYQG</sequence>
<evidence type="ECO:0000313" key="1">
    <source>
        <dbReference type="EMBL" id="VDL95013.1"/>
    </source>
</evidence>
<dbReference type="Proteomes" id="UP000275846">
    <property type="component" value="Unassembled WGS sequence"/>
</dbReference>
<proteinExistence type="predicted"/>
<keyword evidence="2" id="KW-1185">Reference proteome</keyword>
<reference evidence="3" key="1">
    <citation type="submission" date="2016-06" db="UniProtKB">
        <authorList>
            <consortium name="WormBaseParasite"/>
        </authorList>
    </citation>
    <scope>IDENTIFICATION</scope>
</reference>
<dbReference type="AlphaFoldDB" id="A0A183SWN0"/>
<reference evidence="1 2" key="2">
    <citation type="submission" date="2018-11" db="EMBL/GenBank/DDBJ databases">
        <authorList>
            <consortium name="Pathogen Informatics"/>
        </authorList>
    </citation>
    <scope>NUCLEOTIDE SEQUENCE [LARGE SCALE GENOMIC DNA]</scope>
    <source>
        <strain evidence="1 2">NST_G2</strain>
    </source>
</reference>
<gene>
    <name evidence="1" type="ORF">SSLN_LOCUS8628</name>
</gene>
<evidence type="ECO:0000313" key="2">
    <source>
        <dbReference type="Proteomes" id="UP000275846"/>
    </source>
</evidence>
<name>A0A183SWN0_SCHSO</name>
<dbReference type="WBParaSite" id="SSLN_0000896501-mRNA-1">
    <property type="protein sequence ID" value="SSLN_0000896501-mRNA-1"/>
    <property type="gene ID" value="SSLN_0000896501"/>
</dbReference>
<organism evidence="3">
    <name type="scientific">Schistocephalus solidus</name>
    <name type="common">Tapeworm</name>
    <dbReference type="NCBI Taxonomy" id="70667"/>
    <lineage>
        <taxon>Eukaryota</taxon>
        <taxon>Metazoa</taxon>
        <taxon>Spiralia</taxon>
        <taxon>Lophotrochozoa</taxon>
        <taxon>Platyhelminthes</taxon>
        <taxon>Cestoda</taxon>
        <taxon>Eucestoda</taxon>
        <taxon>Diphyllobothriidea</taxon>
        <taxon>Diphyllobothriidae</taxon>
        <taxon>Schistocephalus</taxon>
    </lineage>
</organism>